<dbReference type="SMART" id="SM00593">
    <property type="entry name" value="RUN"/>
    <property type="match status" value="1"/>
</dbReference>
<dbReference type="Pfam" id="PF00787">
    <property type="entry name" value="PX"/>
    <property type="match status" value="1"/>
</dbReference>
<gene>
    <name evidence="4" type="ORF">CHIRRI_LOCUS5619</name>
</gene>
<dbReference type="GO" id="GO:0035091">
    <property type="term" value="F:phosphatidylinositol binding"/>
    <property type="evidence" value="ECO:0007669"/>
    <property type="project" value="InterPro"/>
</dbReference>
<dbReference type="CDD" id="cd14686">
    <property type="entry name" value="bZIP"/>
    <property type="match status" value="1"/>
</dbReference>
<accession>A0A9N9WR82</accession>
<dbReference type="InterPro" id="IPR004012">
    <property type="entry name" value="Run_dom"/>
</dbReference>
<dbReference type="SUPFAM" id="SSF64268">
    <property type="entry name" value="PX domain"/>
    <property type="match status" value="1"/>
</dbReference>
<feature type="domain" description="PX" evidence="2">
    <location>
        <begin position="362"/>
        <end position="479"/>
    </location>
</feature>
<dbReference type="PANTHER" id="PTHR47194:SF3">
    <property type="entry name" value="SORTING NEXIN 29"/>
    <property type="match status" value="1"/>
</dbReference>
<reference evidence="4" key="1">
    <citation type="submission" date="2022-01" db="EMBL/GenBank/DDBJ databases">
        <authorList>
            <person name="King R."/>
        </authorList>
    </citation>
    <scope>NUCLEOTIDE SEQUENCE</scope>
</reference>
<protein>
    <recommendedName>
        <fullName evidence="6">Sorting nexin-29</fullName>
    </recommendedName>
</protein>
<feature type="coiled-coil region" evidence="1">
    <location>
        <begin position="325"/>
        <end position="352"/>
    </location>
</feature>
<dbReference type="InterPro" id="IPR001683">
    <property type="entry name" value="PX_dom"/>
</dbReference>
<evidence type="ECO:0000256" key="1">
    <source>
        <dbReference type="SAM" id="Coils"/>
    </source>
</evidence>
<sequence>MTQQARIDNEKRNLLSDLINATREVTSKYNGCKQLVTEEFTDIQNLLSLWERVLSHGLKTSIFNNVQELFNSSSNGSMFWTFAYQHLTNDEQKRFSSFKNLWTDRGKTKALIRNAFNEKCFERYILTWINVENIHDYYESHALLRDEKSAILPKLATDISNILFAIKIDVPELNVQTVKTNFPKDEPVIEPMPTTSSKVIKSNCKVRSIDNFEETVKHAESSKSSNDLLESKYLPKMSDPPPIMLPEQHQVTEPLSTTFDRISISTESSSMSHSNFYDVKNESDTVSHSSISSNEEVNVINKFEDEQPLQQQINSKTQIENELLMQKQRERISELEQQVLDLTLENTRLRNLLNANKVNTLANFQIAIPRAVLNKSKTKNFYIYELNLKSTSGLESWTIFKRYRDFYKLHKDLKKHHLQIKVLDFPPKKKIGNMDFDFVEDRRQRLQVYIRHVLQNLPDLAKCENRQLLEAKCPFFKPQ</sequence>
<evidence type="ECO:0000259" key="2">
    <source>
        <dbReference type="PROSITE" id="PS50195"/>
    </source>
</evidence>
<dbReference type="SUPFAM" id="SSF140741">
    <property type="entry name" value="RUN domain-like"/>
    <property type="match status" value="1"/>
</dbReference>
<dbReference type="EMBL" id="OU895878">
    <property type="protein sequence ID" value="CAG9802714.1"/>
    <property type="molecule type" value="Genomic_DNA"/>
</dbReference>
<dbReference type="OrthoDB" id="93876at2759"/>
<reference evidence="4" key="2">
    <citation type="submission" date="2022-10" db="EMBL/GenBank/DDBJ databases">
        <authorList>
            <consortium name="ENA_rothamsted_submissions"/>
            <consortium name="culmorum"/>
            <person name="King R."/>
        </authorList>
    </citation>
    <scope>NUCLEOTIDE SEQUENCE</scope>
</reference>
<organism evidence="4 5">
    <name type="scientific">Chironomus riparius</name>
    <dbReference type="NCBI Taxonomy" id="315576"/>
    <lineage>
        <taxon>Eukaryota</taxon>
        <taxon>Metazoa</taxon>
        <taxon>Ecdysozoa</taxon>
        <taxon>Arthropoda</taxon>
        <taxon>Hexapoda</taxon>
        <taxon>Insecta</taxon>
        <taxon>Pterygota</taxon>
        <taxon>Neoptera</taxon>
        <taxon>Endopterygota</taxon>
        <taxon>Diptera</taxon>
        <taxon>Nematocera</taxon>
        <taxon>Chironomoidea</taxon>
        <taxon>Chironomidae</taxon>
        <taxon>Chironominae</taxon>
        <taxon>Chironomus</taxon>
    </lineage>
</organism>
<dbReference type="Gene3D" id="3.30.1520.10">
    <property type="entry name" value="Phox-like domain"/>
    <property type="match status" value="1"/>
</dbReference>
<name>A0A9N9WR82_9DIPT</name>
<dbReference type="SMART" id="SM00312">
    <property type="entry name" value="PX"/>
    <property type="match status" value="1"/>
</dbReference>
<dbReference type="InterPro" id="IPR037213">
    <property type="entry name" value="Run_dom_sf"/>
</dbReference>
<dbReference type="AlphaFoldDB" id="A0A9N9WR82"/>
<dbReference type="InterPro" id="IPR036871">
    <property type="entry name" value="PX_dom_sf"/>
</dbReference>
<keyword evidence="1" id="KW-0175">Coiled coil</keyword>
<dbReference type="PROSITE" id="PS50195">
    <property type="entry name" value="PX"/>
    <property type="match status" value="1"/>
</dbReference>
<evidence type="ECO:0000313" key="4">
    <source>
        <dbReference type="EMBL" id="CAG9802714.1"/>
    </source>
</evidence>
<dbReference type="PANTHER" id="PTHR47194">
    <property type="entry name" value="SORTING NEXIN-29-RELATED"/>
    <property type="match status" value="1"/>
</dbReference>
<dbReference type="PROSITE" id="PS50826">
    <property type="entry name" value="RUN"/>
    <property type="match status" value="1"/>
</dbReference>
<keyword evidence="5" id="KW-1185">Reference proteome</keyword>
<evidence type="ECO:0000259" key="3">
    <source>
        <dbReference type="PROSITE" id="PS50826"/>
    </source>
</evidence>
<evidence type="ECO:0000313" key="5">
    <source>
        <dbReference type="Proteomes" id="UP001153620"/>
    </source>
</evidence>
<dbReference type="Pfam" id="PF02759">
    <property type="entry name" value="RUN"/>
    <property type="match status" value="1"/>
</dbReference>
<feature type="domain" description="RUN" evidence="3">
    <location>
        <begin position="37"/>
        <end position="171"/>
    </location>
</feature>
<dbReference type="Proteomes" id="UP001153620">
    <property type="component" value="Chromosome 2"/>
</dbReference>
<proteinExistence type="predicted"/>
<evidence type="ECO:0008006" key="6">
    <source>
        <dbReference type="Google" id="ProtNLM"/>
    </source>
</evidence>
<dbReference type="Gene3D" id="1.20.58.900">
    <property type="match status" value="1"/>
</dbReference>